<organism evidence="1">
    <name type="scientific">marine metagenome</name>
    <dbReference type="NCBI Taxonomy" id="408172"/>
    <lineage>
        <taxon>unclassified sequences</taxon>
        <taxon>metagenomes</taxon>
        <taxon>ecological metagenomes</taxon>
    </lineage>
</organism>
<proteinExistence type="predicted"/>
<name>A0A382SPB7_9ZZZZ</name>
<reference evidence="1" key="1">
    <citation type="submission" date="2018-05" db="EMBL/GenBank/DDBJ databases">
        <authorList>
            <person name="Lanie J.A."/>
            <person name="Ng W.-L."/>
            <person name="Kazmierczak K.M."/>
            <person name="Andrzejewski T.M."/>
            <person name="Davidsen T.M."/>
            <person name="Wayne K.J."/>
            <person name="Tettelin H."/>
            <person name="Glass J.I."/>
            <person name="Rusch D."/>
            <person name="Podicherti R."/>
            <person name="Tsui H.-C.T."/>
            <person name="Winkler M.E."/>
        </authorList>
    </citation>
    <scope>NUCLEOTIDE SEQUENCE</scope>
</reference>
<accession>A0A382SPB7</accession>
<protein>
    <submittedName>
        <fullName evidence="1">Uncharacterized protein</fullName>
    </submittedName>
</protein>
<dbReference type="EMBL" id="UINC01130607">
    <property type="protein sequence ID" value="SVD11774.1"/>
    <property type="molecule type" value="Genomic_DNA"/>
</dbReference>
<feature type="non-terminal residue" evidence="1">
    <location>
        <position position="1"/>
    </location>
</feature>
<feature type="non-terminal residue" evidence="1">
    <location>
        <position position="68"/>
    </location>
</feature>
<dbReference type="AlphaFoldDB" id="A0A382SPB7"/>
<gene>
    <name evidence="1" type="ORF">METZ01_LOCUS364628</name>
</gene>
<evidence type="ECO:0000313" key="1">
    <source>
        <dbReference type="EMBL" id="SVD11774.1"/>
    </source>
</evidence>
<sequence length="68" mass="7442">VESVLSTIKSAYTETDTSELLVEGRCRLTGVQASRMAYKPKIGIRFYDATSDDGSDVILQLNLGEIES</sequence>